<sequence>MGSIFIRTLKKTSLALSFRHRTTLNRGVLFQRFGSSSFNNTRGDKEHKKGTSVAAMKFNYPVPRRDESVKEVHHGVEVTDPYRWLEDPDSEETKKFVDEQNKISIPYTHDCSCRDKVNTKLTEMWDFPKYDCPFRAGDYYFFQMNTGLQNQSVLYKMESLTGEPTVFLDPNLLSEDGSISFAGRSFSEDGKVMGYALSQSGSDWVTFHFKDTATGKDFPEKLEKTKFTSLAWTHDNKGAFYGYFPDIESSKAVGSDIGVVNNQKVYYHRLGTSQSDDVLCIEFPENCGYLLATQISSCGRWLVVEPRNACHFNLLYFADLNSLPNGITGKIELTEVIGKLEADYHYVTNTGSKFVFRTNKDAPNYKLIVIDFEHYSKENWTTLIPEHSSDVLDWVACVAGDKLVLCYIHDVKNVLHVHNLSDGSFIQELPLEMGTVTGFSGEKKYTELFYDFKSFFTPGKIYRCDFSQTPIPPPTVFRETTIPGLTPEDYELEQIFYSSKDGTKIPMFIMHKKGLKKDSNNGCLLYGYGGFNVSLQPVYSTFRIILMKHLNCIIAIPNIRGGGEYGEKWHDGGRLLNKQNVFDDFHAAAEYLIANGYTKKDLLGIQGGSNGGLLTAACINQRPDLYGAAIVMVGVLDMLRYHKFTIGAMWSSDYGNPDEEKHFKNILKYSPLHNISVPNDQYPATLLLTADHDDRVVPSHSLKFIATLQHTLKSHPKQEKPLIIKVDTKSGHGAGKPTTKKIEECTDIICFLLKALNLQYIE</sequence>
<dbReference type="GO" id="GO:0004252">
    <property type="term" value="F:serine-type endopeptidase activity"/>
    <property type="evidence" value="ECO:0007669"/>
    <property type="project" value="UniProtKB-UniRule"/>
</dbReference>
<dbReference type="Gene3D" id="3.40.50.1820">
    <property type="entry name" value="alpha/beta hydrolase"/>
    <property type="match status" value="1"/>
</dbReference>
<dbReference type="Pfam" id="PF00326">
    <property type="entry name" value="Peptidase_S9"/>
    <property type="match status" value="1"/>
</dbReference>
<dbReference type="PANTHER" id="PTHR42881:SF2">
    <property type="entry name" value="PROLYL ENDOPEPTIDASE"/>
    <property type="match status" value="1"/>
</dbReference>
<dbReference type="PROSITE" id="PS00708">
    <property type="entry name" value="PRO_ENDOPEP_SER"/>
    <property type="match status" value="1"/>
</dbReference>
<dbReference type="SUPFAM" id="SSF53474">
    <property type="entry name" value="alpha/beta-Hydrolases"/>
    <property type="match status" value="1"/>
</dbReference>
<name>A0A8I6RV49_CIMLE</name>
<dbReference type="FunFam" id="2.130.10.120:FF:000001">
    <property type="entry name" value="Prolyl endopeptidase"/>
    <property type="match status" value="1"/>
</dbReference>
<comment type="catalytic activity">
    <reaction evidence="1">
        <text>Hydrolysis of Pro-|-Xaa &gt;&gt; Ala-|-Xaa in oligopeptides.</text>
        <dbReference type="EC" id="3.4.21.26"/>
    </reaction>
</comment>
<evidence type="ECO:0000313" key="11">
    <source>
        <dbReference type="Proteomes" id="UP000494040"/>
    </source>
</evidence>
<evidence type="ECO:0000256" key="6">
    <source>
        <dbReference type="ARBA" id="ARBA00022825"/>
    </source>
</evidence>
<dbReference type="InterPro" id="IPR002470">
    <property type="entry name" value="Peptidase_S9A"/>
</dbReference>
<keyword evidence="11" id="KW-1185">Reference proteome</keyword>
<dbReference type="AlphaFoldDB" id="A0A8I6RV49"/>
<evidence type="ECO:0000256" key="7">
    <source>
        <dbReference type="RuleBase" id="RU368024"/>
    </source>
</evidence>
<dbReference type="Proteomes" id="UP000494040">
    <property type="component" value="Unassembled WGS sequence"/>
</dbReference>
<accession>A0A8I6RV49</accession>
<dbReference type="EnsemblMetazoa" id="XM_014396460.1">
    <property type="protein sequence ID" value="XP_014251946.1"/>
    <property type="gene ID" value="LOC106668051"/>
</dbReference>
<feature type="domain" description="Peptidase S9A N-terminal" evidence="9">
    <location>
        <begin position="61"/>
        <end position="468"/>
    </location>
</feature>
<evidence type="ECO:0000313" key="10">
    <source>
        <dbReference type="EnsemblMetazoa" id="XP_014251946.1"/>
    </source>
</evidence>
<keyword evidence="5 7" id="KW-0378">Hydrolase</keyword>
<evidence type="ECO:0000256" key="5">
    <source>
        <dbReference type="ARBA" id="ARBA00022801"/>
    </source>
</evidence>
<dbReference type="GeneID" id="106668051"/>
<dbReference type="KEGG" id="clec:106668051"/>
<dbReference type="SUPFAM" id="SSF50993">
    <property type="entry name" value="Peptidase/esterase 'gauge' domain"/>
    <property type="match status" value="1"/>
</dbReference>
<dbReference type="GO" id="GO:0006508">
    <property type="term" value="P:proteolysis"/>
    <property type="evidence" value="ECO:0007669"/>
    <property type="project" value="UniProtKB-KW"/>
</dbReference>
<dbReference type="PRINTS" id="PR00862">
    <property type="entry name" value="PROLIGOPTASE"/>
</dbReference>
<keyword evidence="6 7" id="KW-0720">Serine protease</keyword>
<dbReference type="OrthoDB" id="248387at2759"/>
<dbReference type="Gene3D" id="2.130.10.120">
    <property type="entry name" value="Prolyl oligopeptidase, N-terminal domain"/>
    <property type="match status" value="1"/>
</dbReference>
<dbReference type="GO" id="GO:0005829">
    <property type="term" value="C:cytosol"/>
    <property type="evidence" value="ECO:0007669"/>
    <property type="project" value="TreeGrafter"/>
</dbReference>
<evidence type="ECO:0000256" key="3">
    <source>
        <dbReference type="ARBA" id="ARBA00016310"/>
    </source>
</evidence>
<dbReference type="InterPro" id="IPR029058">
    <property type="entry name" value="AB_hydrolase_fold"/>
</dbReference>
<dbReference type="InterPro" id="IPR002471">
    <property type="entry name" value="Pept_S9_AS"/>
</dbReference>
<proteinExistence type="inferred from homology"/>
<dbReference type="EC" id="3.4.21.-" evidence="7"/>
<protein>
    <recommendedName>
        <fullName evidence="3 7">Prolyl endopeptidase</fullName>
        <ecNumber evidence="7">3.4.21.-</ecNumber>
    </recommendedName>
</protein>
<evidence type="ECO:0000256" key="2">
    <source>
        <dbReference type="ARBA" id="ARBA00005228"/>
    </source>
</evidence>
<organism evidence="10 11">
    <name type="scientific">Cimex lectularius</name>
    <name type="common">Bed bug</name>
    <name type="synonym">Acanthia lectularia</name>
    <dbReference type="NCBI Taxonomy" id="79782"/>
    <lineage>
        <taxon>Eukaryota</taxon>
        <taxon>Metazoa</taxon>
        <taxon>Ecdysozoa</taxon>
        <taxon>Arthropoda</taxon>
        <taxon>Hexapoda</taxon>
        <taxon>Insecta</taxon>
        <taxon>Pterygota</taxon>
        <taxon>Neoptera</taxon>
        <taxon>Paraneoptera</taxon>
        <taxon>Hemiptera</taxon>
        <taxon>Heteroptera</taxon>
        <taxon>Panheteroptera</taxon>
        <taxon>Cimicomorpha</taxon>
        <taxon>Cimicidae</taxon>
        <taxon>Cimex</taxon>
    </lineage>
</organism>
<evidence type="ECO:0000259" key="9">
    <source>
        <dbReference type="Pfam" id="PF02897"/>
    </source>
</evidence>
<dbReference type="OMA" id="LDPWFSH"/>
<reference evidence="10" key="1">
    <citation type="submission" date="2022-01" db="UniProtKB">
        <authorList>
            <consortium name="EnsemblMetazoa"/>
        </authorList>
    </citation>
    <scope>IDENTIFICATION</scope>
</reference>
<dbReference type="GO" id="GO:0070012">
    <property type="term" value="F:oligopeptidase activity"/>
    <property type="evidence" value="ECO:0007669"/>
    <property type="project" value="TreeGrafter"/>
</dbReference>
<dbReference type="InterPro" id="IPR001375">
    <property type="entry name" value="Peptidase_S9_cat"/>
</dbReference>
<comment type="similarity">
    <text evidence="2 7">Belongs to the peptidase S9A family.</text>
</comment>
<keyword evidence="4 7" id="KW-0645">Protease</keyword>
<evidence type="ECO:0000256" key="4">
    <source>
        <dbReference type="ARBA" id="ARBA00022670"/>
    </source>
</evidence>
<dbReference type="Pfam" id="PF02897">
    <property type="entry name" value="Peptidase_S9_N"/>
    <property type="match status" value="1"/>
</dbReference>
<dbReference type="InterPro" id="IPR023302">
    <property type="entry name" value="Pept_S9A_N"/>
</dbReference>
<dbReference type="RefSeq" id="XP_014251946.1">
    <property type="nucleotide sequence ID" value="XM_014396460.1"/>
</dbReference>
<dbReference type="FunFam" id="3.40.50.1820:FF:000005">
    <property type="entry name" value="Prolyl endopeptidase"/>
    <property type="match status" value="1"/>
</dbReference>
<evidence type="ECO:0000259" key="8">
    <source>
        <dbReference type="Pfam" id="PF00326"/>
    </source>
</evidence>
<dbReference type="PANTHER" id="PTHR42881">
    <property type="entry name" value="PROLYL ENDOPEPTIDASE"/>
    <property type="match status" value="1"/>
</dbReference>
<feature type="domain" description="Peptidase S9 prolyl oligopeptidase catalytic" evidence="8">
    <location>
        <begin position="542"/>
        <end position="757"/>
    </location>
</feature>
<evidence type="ECO:0000256" key="1">
    <source>
        <dbReference type="ARBA" id="ARBA00001070"/>
    </source>
</evidence>
<dbReference type="InterPro" id="IPR051167">
    <property type="entry name" value="Prolyl_oligopep/macrocyclase"/>
</dbReference>